<feature type="transmembrane region" description="Helical" evidence="1">
    <location>
        <begin position="21"/>
        <end position="39"/>
    </location>
</feature>
<comment type="caution">
    <text evidence="2">The sequence shown here is derived from an EMBL/GenBank/DDBJ whole genome shotgun (WGS) entry which is preliminary data.</text>
</comment>
<feature type="transmembrane region" description="Helical" evidence="1">
    <location>
        <begin position="219"/>
        <end position="244"/>
    </location>
</feature>
<dbReference type="EMBL" id="MJIH01000001">
    <property type="protein sequence ID" value="OLR64789.1"/>
    <property type="molecule type" value="Genomic_DNA"/>
</dbReference>
<evidence type="ECO:0000313" key="3">
    <source>
        <dbReference type="Proteomes" id="UP000187166"/>
    </source>
</evidence>
<evidence type="ECO:0000256" key="1">
    <source>
        <dbReference type="SAM" id="Phobius"/>
    </source>
</evidence>
<keyword evidence="1" id="KW-1133">Transmembrane helix</keyword>
<sequence>MGKLLGHQIKSHFKNNWFIPVLPLVLIVFGLLFSSINYYNLAMHSVTIGITALSCGYIVAAVTVIVGDYNMFFGDSALFYESIPISPLAKTFSRFIYYFVMFTIYSLYLVAIFVILTLASTGISTIPWKEISSVINEIGAKNLLISIGIAIIFLFNCIARIVFSISLGGGKKLRRFGFGGSVLAFIILGVLEGFAIKLLDTFDLFTKMELVMNNGDVFVNFRGVGFLMLLVVETILFLLGVYYFHKNRISVS</sequence>
<reference evidence="2 3" key="1">
    <citation type="journal article" date="2016" name="Appl. Environ. Microbiol.">
        <title>Function and Phylogeny of Bacterial Butyryl Coenzyme A:Acetate Transferases and Their Diversity in the Proximal Colon of Swine.</title>
        <authorList>
            <person name="Trachsel J."/>
            <person name="Bayles D.O."/>
            <person name="Looft T."/>
            <person name="Levine U.Y."/>
            <person name="Allen H.K."/>
        </authorList>
    </citation>
    <scope>NUCLEOTIDE SEQUENCE [LARGE SCALE GENOMIC DNA]</scope>
    <source>
        <strain evidence="2 3">35-6-1</strain>
    </source>
</reference>
<dbReference type="Proteomes" id="UP000187166">
    <property type="component" value="Unassembled WGS sequence"/>
</dbReference>
<name>A0A1U7LZF1_9FIRM</name>
<protein>
    <recommendedName>
        <fullName evidence="4">ABC-2 family transporter protein</fullName>
    </recommendedName>
</protein>
<dbReference type="STRING" id="1465756.BIV18_04265"/>
<feature type="transmembrane region" description="Helical" evidence="1">
    <location>
        <begin position="45"/>
        <end position="66"/>
    </location>
</feature>
<keyword evidence="1" id="KW-0812">Transmembrane</keyword>
<evidence type="ECO:0000313" key="2">
    <source>
        <dbReference type="EMBL" id="OLR64789.1"/>
    </source>
</evidence>
<accession>A0A1U7LZF1</accession>
<feature type="transmembrane region" description="Helical" evidence="1">
    <location>
        <begin position="175"/>
        <end position="199"/>
    </location>
</feature>
<organism evidence="2 3">
    <name type="scientific">Peptoniphilus porci</name>
    <dbReference type="NCBI Taxonomy" id="2652280"/>
    <lineage>
        <taxon>Bacteria</taxon>
        <taxon>Bacillati</taxon>
        <taxon>Bacillota</taxon>
        <taxon>Tissierellia</taxon>
        <taxon>Tissierellales</taxon>
        <taxon>Peptoniphilaceae</taxon>
        <taxon>Peptoniphilus</taxon>
    </lineage>
</organism>
<dbReference type="AlphaFoldDB" id="A0A1U7LZF1"/>
<proteinExistence type="predicted"/>
<gene>
    <name evidence="2" type="ORF">BIV18_04265</name>
</gene>
<keyword evidence="1" id="KW-0472">Membrane</keyword>
<keyword evidence="3" id="KW-1185">Reference proteome</keyword>
<feature type="transmembrane region" description="Helical" evidence="1">
    <location>
        <begin position="143"/>
        <end position="163"/>
    </location>
</feature>
<feature type="transmembrane region" description="Helical" evidence="1">
    <location>
        <begin position="95"/>
        <end position="123"/>
    </location>
</feature>
<evidence type="ECO:0008006" key="4">
    <source>
        <dbReference type="Google" id="ProtNLM"/>
    </source>
</evidence>